<dbReference type="OrthoDB" id="10670689at2759"/>
<feature type="region of interest" description="Disordered" evidence="1">
    <location>
        <begin position="88"/>
        <end position="177"/>
    </location>
</feature>
<gene>
    <name evidence="3" type="primary">20349623</name>
    <name evidence="2" type="ORF">GGTG_09165</name>
</gene>
<protein>
    <submittedName>
        <fullName evidence="2 3">Uncharacterized protein</fullName>
    </submittedName>
</protein>
<evidence type="ECO:0000256" key="1">
    <source>
        <dbReference type="SAM" id="MobiDB-lite"/>
    </source>
</evidence>
<evidence type="ECO:0000313" key="3">
    <source>
        <dbReference type="EnsemblFungi" id="EJT72299"/>
    </source>
</evidence>
<reference evidence="2" key="2">
    <citation type="submission" date="2010-07" db="EMBL/GenBank/DDBJ databases">
        <authorList>
            <consortium name="The Broad Institute Genome Sequencing Platform"/>
            <consortium name="Broad Institute Genome Sequencing Center for Infectious Disease"/>
            <person name="Ma L.-J."/>
            <person name="Dead R."/>
            <person name="Young S."/>
            <person name="Zeng Q."/>
            <person name="Koehrsen M."/>
            <person name="Alvarado L."/>
            <person name="Berlin A."/>
            <person name="Chapman S.B."/>
            <person name="Chen Z."/>
            <person name="Freedman E."/>
            <person name="Gellesch M."/>
            <person name="Goldberg J."/>
            <person name="Griggs A."/>
            <person name="Gujja S."/>
            <person name="Heilman E.R."/>
            <person name="Heiman D."/>
            <person name="Hepburn T."/>
            <person name="Howarth C."/>
            <person name="Jen D."/>
            <person name="Larson L."/>
            <person name="Mehta T."/>
            <person name="Neiman D."/>
            <person name="Pearson M."/>
            <person name="Roberts A."/>
            <person name="Saif S."/>
            <person name="Shea T."/>
            <person name="Shenoy N."/>
            <person name="Sisk P."/>
            <person name="Stolte C."/>
            <person name="Sykes S."/>
            <person name="Walk T."/>
            <person name="White J."/>
            <person name="Yandava C."/>
            <person name="Haas B."/>
            <person name="Nusbaum C."/>
            <person name="Birren B."/>
        </authorList>
    </citation>
    <scope>NUCLEOTIDE SEQUENCE</scope>
    <source>
        <strain evidence="2">R3-111a-1</strain>
    </source>
</reference>
<dbReference type="AlphaFoldDB" id="J3P6M3"/>
<organism evidence="2">
    <name type="scientific">Gaeumannomyces tritici (strain R3-111a-1)</name>
    <name type="common">Wheat and barley take-all root rot fungus</name>
    <name type="synonym">Gaeumannomyces graminis var. tritici</name>
    <dbReference type="NCBI Taxonomy" id="644352"/>
    <lineage>
        <taxon>Eukaryota</taxon>
        <taxon>Fungi</taxon>
        <taxon>Dikarya</taxon>
        <taxon>Ascomycota</taxon>
        <taxon>Pezizomycotina</taxon>
        <taxon>Sordariomycetes</taxon>
        <taxon>Sordariomycetidae</taxon>
        <taxon>Magnaporthales</taxon>
        <taxon>Magnaporthaceae</taxon>
        <taxon>Gaeumannomyces</taxon>
    </lineage>
</organism>
<dbReference type="eggNOG" id="ENOG502RN40">
    <property type="taxonomic scope" value="Eukaryota"/>
</dbReference>
<dbReference type="GeneID" id="20349623"/>
<dbReference type="HOGENOM" id="CLU_464633_0_0_1"/>
<reference evidence="2" key="3">
    <citation type="submission" date="2010-09" db="EMBL/GenBank/DDBJ databases">
        <title>Annotation of Gaeumannomyces graminis var. tritici R3-111a-1.</title>
        <authorList>
            <consortium name="The Broad Institute Genome Sequencing Platform"/>
            <person name="Ma L.-J."/>
            <person name="Dead R."/>
            <person name="Young S.K."/>
            <person name="Zeng Q."/>
            <person name="Gargeya S."/>
            <person name="Fitzgerald M."/>
            <person name="Haas B."/>
            <person name="Abouelleil A."/>
            <person name="Alvarado L."/>
            <person name="Arachchi H.M."/>
            <person name="Berlin A."/>
            <person name="Brown A."/>
            <person name="Chapman S.B."/>
            <person name="Chen Z."/>
            <person name="Dunbar C."/>
            <person name="Freedman E."/>
            <person name="Gearin G."/>
            <person name="Gellesch M."/>
            <person name="Goldberg J."/>
            <person name="Griggs A."/>
            <person name="Gujja S."/>
            <person name="Heiman D."/>
            <person name="Howarth C."/>
            <person name="Larson L."/>
            <person name="Lui A."/>
            <person name="MacDonald P.J.P."/>
            <person name="Mehta T."/>
            <person name="Montmayeur A."/>
            <person name="Murphy C."/>
            <person name="Neiman D."/>
            <person name="Pearson M."/>
            <person name="Priest M."/>
            <person name="Roberts A."/>
            <person name="Saif S."/>
            <person name="Shea T."/>
            <person name="Shenoy N."/>
            <person name="Sisk P."/>
            <person name="Stolte C."/>
            <person name="Sykes S."/>
            <person name="Yandava C."/>
            <person name="Wortman J."/>
            <person name="Nusbaum C."/>
            <person name="Birren B."/>
        </authorList>
    </citation>
    <scope>NUCLEOTIDE SEQUENCE</scope>
    <source>
        <strain evidence="2">R3-111a-1</strain>
    </source>
</reference>
<dbReference type="Proteomes" id="UP000006039">
    <property type="component" value="Unassembled WGS sequence"/>
</dbReference>
<proteinExistence type="predicted"/>
<sequence>MPLRKRLPAGHPASRGATAGRNNHRSDRASDVQAPSKPSVGARARDRCGALSIKMALATKSLPSKLKARASSAAAALRATDWGLITMPHPNITGRMPAAQSGSSTDNGSHQQSHSTNTPRGTIVAVLAVNPDGSSSGASGSSPQASPRSPRDTTTCSSPPSSPATPTSSTGAGTMTSRGTQYEANQCLSIGPVMVVETTTPSEVTEAETQHEASQCLAMSDIMLVESTTPEDVLDMEMEYEDDQFLSLSTIMIVDSTSPEDAADETAQIEASQCLSISEIAVVESTSPEDDTDAAIPLTPELSMSGIMVAIDCALKSEDTPHVSHDIINGAATKAAAMSPCPIVRLPPNPAVGFLAYDSDSDSEHSQQSWEFVAVDGAATEDAAMSSRPIVRLPPRHDLGGLGSDSDADSESSCQSSEFVADPQEAVYSQRGPYNEVAGQDDPRDDVSGEDDGMDGYSSDRDSDEEFPAVSQEVLNRLMGEGMDMLGNKSGPLPGSKEDAAPQLDAYFAERDQTDLRPCYAKALLRKNWARFPDEVAKTPFCPRPKKEWKKYQVSWDNWISTGRLPFSGRMKERFPGDAWDSDSDDE</sequence>
<feature type="compositionally biased region" description="Low complexity" evidence="1">
    <location>
        <begin position="133"/>
        <end position="177"/>
    </location>
</feature>
<evidence type="ECO:0000313" key="4">
    <source>
        <dbReference type="Proteomes" id="UP000006039"/>
    </source>
</evidence>
<reference evidence="3" key="5">
    <citation type="submission" date="2018-04" db="UniProtKB">
        <authorList>
            <consortium name="EnsemblFungi"/>
        </authorList>
    </citation>
    <scope>IDENTIFICATION</scope>
    <source>
        <strain evidence="3">R3-111a-1</strain>
    </source>
</reference>
<accession>J3P6M3</accession>
<keyword evidence="4" id="KW-1185">Reference proteome</keyword>
<evidence type="ECO:0000313" key="2">
    <source>
        <dbReference type="EMBL" id="EJT72299.1"/>
    </source>
</evidence>
<dbReference type="VEuPathDB" id="FungiDB:GGTG_09165"/>
<reference evidence="4" key="1">
    <citation type="submission" date="2010-07" db="EMBL/GenBank/DDBJ databases">
        <title>The genome sequence of Gaeumannomyces graminis var. tritici strain R3-111a-1.</title>
        <authorList>
            <consortium name="The Broad Institute Genome Sequencing Platform"/>
            <person name="Ma L.-J."/>
            <person name="Dead R."/>
            <person name="Young S."/>
            <person name="Zeng Q."/>
            <person name="Koehrsen M."/>
            <person name="Alvarado L."/>
            <person name="Berlin A."/>
            <person name="Chapman S.B."/>
            <person name="Chen Z."/>
            <person name="Freedman E."/>
            <person name="Gellesch M."/>
            <person name="Goldberg J."/>
            <person name="Griggs A."/>
            <person name="Gujja S."/>
            <person name="Heilman E.R."/>
            <person name="Heiman D."/>
            <person name="Hepburn T."/>
            <person name="Howarth C."/>
            <person name="Jen D."/>
            <person name="Larson L."/>
            <person name="Mehta T."/>
            <person name="Neiman D."/>
            <person name="Pearson M."/>
            <person name="Roberts A."/>
            <person name="Saif S."/>
            <person name="Shea T."/>
            <person name="Shenoy N."/>
            <person name="Sisk P."/>
            <person name="Stolte C."/>
            <person name="Sykes S."/>
            <person name="Walk T."/>
            <person name="White J."/>
            <person name="Yandava C."/>
            <person name="Haas B."/>
            <person name="Nusbaum C."/>
            <person name="Birren B."/>
        </authorList>
    </citation>
    <scope>NUCLEOTIDE SEQUENCE [LARGE SCALE GENOMIC DNA]</scope>
    <source>
        <strain evidence="4">R3-111a-1</strain>
    </source>
</reference>
<dbReference type="EnsemblFungi" id="EJT72299">
    <property type="protein sequence ID" value="EJT72299"/>
    <property type="gene ID" value="GGTG_09165"/>
</dbReference>
<dbReference type="EMBL" id="GL385399">
    <property type="protein sequence ID" value="EJT72299.1"/>
    <property type="molecule type" value="Genomic_DNA"/>
</dbReference>
<feature type="compositionally biased region" description="Polar residues" evidence="1">
    <location>
        <begin position="100"/>
        <end position="120"/>
    </location>
</feature>
<name>J3P6M3_GAET3</name>
<feature type="region of interest" description="Disordered" evidence="1">
    <location>
        <begin position="385"/>
        <end position="467"/>
    </location>
</feature>
<feature type="region of interest" description="Disordered" evidence="1">
    <location>
        <begin position="1"/>
        <end position="44"/>
    </location>
</feature>
<reference evidence="3" key="4">
    <citation type="journal article" date="2015" name="G3 (Bethesda)">
        <title>Genome sequences of three phytopathogenic species of the Magnaporthaceae family of fungi.</title>
        <authorList>
            <person name="Okagaki L.H."/>
            <person name="Nunes C.C."/>
            <person name="Sailsbery J."/>
            <person name="Clay B."/>
            <person name="Brown D."/>
            <person name="John T."/>
            <person name="Oh Y."/>
            <person name="Young N."/>
            <person name="Fitzgerald M."/>
            <person name="Haas B.J."/>
            <person name="Zeng Q."/>
            <person name="Young S."/>
            <person name="Adiconis X."/>
            <person name="Fan L."/>
            <person name="Levin J.Z."/>
            <person name="Mitchell T.K."/>
            <person name="Okubara P.A."/>
            <person name="Farman M.L."/>
            <person name="Kohn L.M."/>
            <person name="Birren B."/>
            <person name="Ma L.-J."/>
            <person name="Dean R.A."/>
        </authorList>
    </citation>
    <scope>NUCLEOTIDE SEQUENCE</scope>
    <source>
        <strain evidence="3">R3-111a-1</strain>
    </source>
</reference>
<dbReference type="RefSeq" id="XP_009225273.1">
    <property type="nucleotide sequence ID" value="XM_009227009.1"/>
</dbReference>